<evidence type="ECO:0008006" key="3">
    <source>
        <dbReference type="Google" id="ProtNLM"/>
    </source>
</evidence>
<comment type="caution">
    <text evidence="1">The sequence shown here is derived from an EMBL/GenBank/DDBJ whole genome shotgun (WGS) entry which is preliminary data.</text>
</comment>
<dbReference type="EMBL" id="AZIL01002862">
    <property type="protein sequence ID" value="EWM20708.1"/>
    <property type="molecule type" value="Genomic_DNA"/>
</dbReference>
<evidence type="ECO:0000313" key="2">
    <source>
        <dbReference type="Proteomes" id="UP000019335"/>
    </source>
</evidence>
<name>W7TB11_9STRA</name>
<protein>
    <recommendedName>
        <fullName evidence="3">MRPL25 domain-containing protein</fullName>
    </recommendedName>
</protein>
<evidence type="ECO:0000313" key="1">
    <source>
        <dbReference type="EMBL" id="EWM20708.1"/>
    </source>
</evidence>
<proteinExistence type="predicted"/>
<keyword evidence="2" id="KW-1185">Reference proteome</keyword>
<sequence>MSRRLLKYGGEALKPHFVDGRWERPLISKRVVSKRFISLCFLPPFLPASLPPLISPSSPSFLLCMQRVPDLFIFLNHVAILFVCQAARLRKEAVMNGRVGPWQPSVQDSNGEKREGTKQVLGWDPAWDTVKAPKILRPAKLHARERNREERFQKIETAMAGMAAKIAQHKESMRALKPKPGIETLYKKVVAKAQKRR</sequence>
<dbReference type="OrthoDB" id="18529at2759"/>
<reference evidence="1 2" key="1">
    <citation type="journal article" date="2014" name="Mol. Plant">
        <title>Chromosome Scale Genome Assembly and Transcriptome Profiling of Nannochloropsis gaditana in Nitrogen Depletion.</title>
        <authorList>
            <person name="Corteggiani Carpinelli E."/>
            <person name="Telatin A."/>
            <person name="Vitulo N."/>
            <person name="Forcato C."/>
            <person name="D'Angelo M."/>
            <person name="Schiavon R."/>
            <person name="Vezzi A."/>
            <person name="Giacometti G.M."/>
            <person name="Morosinotto T."/>
            <person name="Valle G."/>
        </authorList>
    </citation>
    <scope>NUCLEOTIDE SEQUENCE [LARGE SCALE GENOMIC DNA]</scope>
    <source>
        <strain evidence="1 2">B-31</strain>
    </source>
</reference>
<accession>W7TB11</accession>
<dbReference type="AlphaFoldDB" id="W7TB11"/>
<organism evidence="1 2">
    <name type="scientific">Nannochloropsis gaditana</name>
    <dbReference type="NCBI Taxonomy" id="72520"/>
    <lineage>
        <taxon>Eukaryota</taxon>
        <taxon>Sar</taxon>
        <taxon>Stramenopiles</taxon>
        <taxon>Ochrophyta</taxon>
        <taxon>Eustigmatophyceae</taxon>
        <taxon>Eustigmatales</taxon>
        <taxon>Monodopsidaceae</taxon>
        <taxon>Nannochloropsis</taxon>
    </lineage>
</organism>
<dbReference type="Proteomes" id="UP000019335">
    <property type="component" value="Unassembled WGS sequence"/>
</dbReference>
<gene>
    <name evidence="1" type="ORF">Naga_100551g2</name>
</gene>